<comment type="caution">
    <text evidence="1">The sequence shown here is derived from an EMBL/GenBank/DDBJ whole genome shotgun (WGS) entry which is preliminary data.</text>
</comment>
<dbReference type="EMBL" id="CAMPGE010025591">
    <property type="protein sequence ID" value="CAI2383330.1"/>
    <property type="molecule type" value="Genomic_DNA"/>
</dbReference>
<dbReference type="Proteomes" id="UP001295684">
    <property type="component" value="Unassembled WGS sequence"/>
</dbReference>
<gene>
    <name evidence="1" type="ORF">ECRASSUSDP1_LOCUS24829</name>
</gene>
<sequence>MLAGGQLETKTEEDALFQHNFKNLQVLDTVEFNLRKTLYKASHACMHRCGVLKNAFEYTQSRDFDMDESLKNEKKCFGNCLNIHAEAYFKFFDKQIIHQQEDVKKIEEINISGNKGSMLLGGGMEEPHYDIPDIK</sequence>
<proteinExistence type="predicted"/>
<reference evidence="1" key="1">
    <citation type="submission" date="2023-07" db="EMBL/GenBank/DDBJ databases">
        <authorList>
            <consortium name="AG Swart"/>
            <person name="Singh M."/>
            <person name="Singh A."/>
            <person name="Seah K."/>
            <person name="Emmerich C."/>
        </authorList>
    </citation>
    <scope>NUCLEOTIDE SEQUENCE</scope>
    <source>
        <strain evidence="1">DP1</strain>
    </source>
</reference>
<dbReference type="AlphaFoldDB" id="A0AAD2D8E2"/>
<evidence type="ECO:0000313" key="1">
    <source>
        <dbReference type="EMBL" id="CAI2383330.1"/>
    </source>
</evidence>
<name>A0AAD2D8E2_EUPCR</name>
<keyword evidence="2" id="KW-1185">Reference proteome</keyword>
<organism evidence="1 2">
    <name type="scientific">Euplotes crassus</name>
    <dbReference type="NCBI Taxonomy" id="5936"/>
    <lineage>
        <taxon>Eukaryota</taxon>
        <taxon>Sar</taxon>
        <taxon>Alveolata</taxon>
        <taxon>Ciliophora</taxon>
        <taxon>Intramacronucleata</taxon>
        <taxon>Spirotrichea</taxon>
        <taxon>Hypotrichia</taxon>
        <taxon>Euplotida</taxon>
        <taxon>Euplotidae</taxon>
        <taxon>Moneuplotes</taxon>
    </lineage>
</organism>
<protein>
    <submittedName>
        <fullName evidence="1">Uncharacterized protein</fullName>
    </submittedName>
</protein>
<evidence type="ECO:0000313" key="2">
    <source>
        <dbReference type="Proteomes" id="UP001295684"/>
    </source>
</evidence>
<accession>A0AAD2D8E2</accession>